<protein>
    <recommendedName>
        <fullName evidence="4">Transmembrane protein</fullName>
    </recommendedName>
</protein>
<dbReference type="EMBL" id="AAHK01000400">
    <property type="protein sequence ID" value="EAN92825.1"/>
    <property type="molecule type" value="Genomic_DNA"/>
</dbReference>
<evidence type="ECO:0008006" key="4">
    <source>
        <dbReference type="Google" id="ProtNLM"/>
    </source>
</evidence>
<dbReference type="RefSeq" id="XP_814676.1">
    <property type="nucleotide sequence ID" value="XM_809583.1"/>
</dbReference>
<dbReference type="InParanoid" id="Q4DJW9"/>
<feature type="transmembrane region" description="Helical" evidence="1">
    <location>
        <begin position="82"/>
        <end position="100"/>
    </location>
</feature>
<dbReference type="GeneID" id="3546262"/>
<evidence type="ECO:0000313" key="2">
    <source>
        <dbReference type="EMBL" id="EAN92825.1"/>
    </source>
</evidence>
<organism evidence="2 3">
    <name type="scientific">Trypanosoma cruzi (strain CL Brener)</name>
    <dbReference type="NCBI Taxonomy" id="353153"/>
    <lineage>
        <taxon>Eukaryota</taxon>
        <taxon>Discoba</taxon>
        <taxon>Euglenozoa</taxon>
        <taxon>Kinetoplastea</taxon>
        <taxon>Metakinetoplastina</taxon>
        <taxon>Trypanosomatida</taxon>
        <taxon>Trypanosomatidae</taxon>
        <taxon>Trypanosoma</taxon>
        <taxon>Schizotrypanum</taxon>
    </lineage>
</organism>
<feature type="transmembrane region" description="Helical" evidence="1">
    <location>
        <begin position="146"/>
        <end position="165"/>
    </location>
</feature>
<feature type="transmembrane region" description="Helical" evidence="1">
    <location>
        <begin position="29"/>
        <end position="62"/>
    </location>
</feature>
<keyword evidence="1" id="KW-0812">Transmembrane</keyword>
<sequence>MNGGGREGLFLRRVRCLPTFIRQVFLRRFAVGNVVVCFSLSLCVCVCVCDFPFCIIFVFSFASFARRVERALKKKKKKSRAFCLLDNFFFFFWFTFWQPISIHLCSEESLMFRCSLRGLQKAFESHTTTLEDKSFKGKAKSELKKLLKIQLVLIPIVVAWVMFAFPHPSVEEEKRLRAEYEKNAGWKT</sequence>
<evidence type="ECO:0000256" key="1">
    <source>
        <dbReference type="SAM" id="Phobius"/>
    </source>
</evidence>
<dbReference type="eggNOG" id="ENOG502SB6Q">
    <property type="taxonomic scope" value="Eukaryota"/>
</dbReference>
<dbReference type="PaxDb" id="353153-Q4DJW9"/>
<dbReference type="AlphaFoldDB" id="Q4DJW9"/>
<name>Q4DJW9_TRYCC</name>
<evidence type="ECO:0000313" key="3">
    <source>
        <dbReference type="Proteomes" id="UP000002296"/>
    </source>
</evidence>
<keyword evidence="1" id="KW-1133">Transmembrane helix</keyword>
<comment type="caution">
    <text evidence="2">The sequence shown here is derived from an EMBL/GenBank/DDBJ whole genome shotgun (WGS) entry which is preliminary data.</text>
</comment>
<keyword evidence="3" id="KW-1185">Reference proteome</keyword>
<gene>
    <name evidence="2" type="ORF">Tc00.1047053510879.140</name>
</gene>
<dbReference type="KEGG" id="tcr:510879.140"/>
<keyword evidence="1" id="KW-0472">Membrane</keyword>
<accession>Q4DJW9</accession>
<reference evidence="2 3" key="1">
    <citation type="journal article" date="2005" name="Science">
        <title>The genome sequence of Trypanosoma cruzi, etiologic agent of Chagas disease.</title>
        <authorList>
            <person name="El-Sayed N.M."/>
            <person name="Myler P.J."/>
            <person name="Bartholomeu D.C."/>
            <person name="Nilsson D."/>
            <person name="Aggarwal G."/>
            <person name="Tran A.N."/>
            <person name="Ghedin E."/>
            <person name="Worthey E.A."/>
            <person name="Delcher A.L."/>
            <person name="Blandin G."/>
            <person name="Westenberger S.J."/>
            <person name="Caler E."/>
            <person name="Cerqueira G.C."/>
            <person name="Branche C."/>
            <person name="Haas B."/>
            <person name="Anupama A."/>
            <person name="Arner E."/>
            <person name="Aslund L."/>
            <person name="Attipoe P."/>
            <person name="Bontempi E."/>
            <person name="Bringaud F."/>
            <person name="Burton P."/>
            <person name="Cadag E."/>
            <person name="Campbell D.A."/>
            <person name="Carrington M."/>
            <person name="Crabtree J."/>
            <person name="Darban H."/>
            <person name="da Silveira J.F."/>
            <person name="de Jong P."/>
            <person name="Edwards K."/>
            <person name="Englund P.T."/>
            <person name="Fazelina G."/>
            <person name="Feldblyum T."/>
            <person name="Ferella M."/>
            <person name="Frasch A.C."/>
            <person name="Gull K."/>
            <person name="Horn D."/>
            <person name="Hou L."/>
            <person name="Huang Y."/>
            <person name="Kindlund E."/>
            <person name="Klingbeil M."/>
            <person name="Kluge S."/>
            <person name="Koo H."/>
            <person name="Lacerda D."/>
            <person name="Levin M.J."/>
            <person name="Lorenzi H."/>
            <person name="Louie T."/>
            <person name="Machado C.R."/>
            <person name="McCulloch R."/>
            <person name="McKenna A."/>
            <person name="Mizuno Y."/>
            <person name="Mottram J.C."/>
            <person name="Nelson S."/>
            <person name="Ochaya S."/>
            <person name="Osoegawa K."/>
            <person name="Pai G."/>
            <person name="Parsons M."/>
            <person name="Pentony M."/>
            <person name="Pettersson U."/>
            <person name="Pop M."/>
            <person name="Ramirez J.L."/>
            <person name="Rinta J."/>
            <person name="Robertson L."/>
            <person name="Salzberg S.L."/>
            <person name="Sanchez D.O."/>
            <person name="Seyler A."/>
            <person name="Sharma R."/>
            <person name="Shetty J."/>
            <person name="Simpson A.J."/>
            <person name="Sisk E."/>
            <person name="Tammi M.T."/>
            <person name="Tarleton R."/>
            <person name="Teixeira S."/>
            <person name="Van Aken S."/>
            <person name="Vogt C."/>
            <person name="Ward P.N."/>
            <person name="Wickstead B."/>
            <person name="Wortman J."/>
            <person name="White O."/>
            <person name="Fraser C.M."/>
            <person name="Stuart K.D."/>
            <person name="Andersson B."/>
        </authorList>
    </citation>
    <scope>NUCLEOTIDE SEQUENCE [LARGE SCALE GENOMIC DNA]</scope>
    <source>
        <strain evidence="2 3">CL Brener</strain>
    </source>
</reference>
<proteinExistence type="predicted"/>
<dbReference type="Proteomes" id="UP000002296">
    <property type="component" value="Unassembled WGS sequence"/>
</dbReference>